<dbReference type="GO" id="GO:0003677">
    <property type="term" value="F:DNA binding"/>
    <property type="evidence" value="ECO:0007669"/>
    <property type="project" value="InterPro"/>
</dbReference>
<sequence>MKFGLIIISSLTGSRCRKCERMKLSEVLKSARKEKGLRLRQVQETTGISNTYISQLENGKNNSPSAEVLYKLCLLYGLDVNSTFKIASEQ</sequence>
<keyword evidence="3" id="KW-1185">Reference proteome</keyword>
<name>A0A2T7BBS5_9BACT</name>
<dbReference type="EMBL" id="QCYK01000004">
    <property type="protein sequence ID" value="PUZ21778.1"/>
    <property type="molecule type" value="Genomic_DNA"/>
</dbReference>
<dbReference type="InterPro" id="IPR001387">
    <property type="entry name" value="Cro/C1-type_HTH"/>
</dbReference>
<reference evidence="2 3" key="1">
    <citation type="submission" date="2018-04" db="EMBL/GenBank/DDBJ databases">
        <title>Chitinophaga fuyangensis sp. nov., isolated from soil in a chemical factory.</title>
        <authorList>
            <person name="Chen K."/>
        </authorList>
    </citation>
    <scope>NUCLEOTIDE SEQUENCE [LARGE SCALE GENOMIC DNA]</scope>
    <source>
        <strain evidence="2 3">LY-1</strain>
    </source>
</reference>
<dbReference type="OrthoDB" id="9809730at2"/>
<dbReference type="InterPro" id="IPR010982">
    <property type="entry name" value="Lambda_DNA-bd_dom_sf"/>
</dbReference>
<proteinExistence type="predicted"/>
<dbReference type="AlphaFoldDB" id="A0A2T7BBS5"/>
<protein>
    <recommendedName>
        <fullName evidence="1">HTH cro/C1-type domain-containing protein</fullName>
    </recommendedName>
</protein>
<feature type="domain" description="HTH cro/C1-type" evidence="1">
    <location>
        <begin position="28"/>
        <end position="84"/>
    </location>
</feature>
<dbReference type="CDD" id="cd00093">
    <property type="entry name" value="HTH_XRE"/>
    <property type="match status" value="1"/>
</dbReference>
<accession>A0A2T7BBS5</accession>
<gene>
    <name evidence="2" type="ORF">DCC81_24635</name>
</gene>
<dbReference type="Pfam" id="PF12844">
    <property type="entry name" value="HTH_19"/>
    <property type="match status" value="1"/>
</dbReference>
<comment type="caution">
    <text evidence="2">The sequence shown here is derived from an EMBL/GenBank/DDBJ whole genome shotgun (WGS) entry which is preliminary data.</text>
</comment>
<dbReference type="Gene3D" id="1.10.260.40">
    <property type="entry name" value="lambda repressor-like DNA-binding domains"/>
    <property type="match status" value="1"/>
</dbReference>
<dbReference type="SUPFAM" id="SSF47413">
    <property type="entry name" value="lambda repressor-like DNA-binding domains"/>
    <property type="match status" value="1"/>
</dbReference>
<evidence type="ECO:0000313" key="2">
    <source>
        <dbReference type="EMBL" id="PUZ21778.1"/>
    </source>
</evidence>
<dbReference type="PROSITE" id="PS50943">
    <property type="entry name" value="HTH_CROC1"/>
    <property type="match status" value="1"/>
</dbReference>
<dbReference type="Proteomes" id="UP000244450">
    <property type="component" value="Unassembled WGS sequence"/>
</dbReference>
<evidence type="ECO:0000313" key="3">
    <source>
        <dbReference type="Proteomes" id="UP000244450"/>
    </source>
</evidence>
<dbReference type="SMART" id="SM00530">
    <property type="entry name" value="HTH_XRE"/>
    <property type="match status" value="1"/>
</dbReference>
<evidence type="ECO:0000259" key="1">
    <source>
        <dbReference type="PROSITE" id="PS50943"/>
    </source>
</evidence>
<organism evidence="2 3">
    <name type="scientific">Chitinophaga parva</name>
    <dbReference type="NCBI Taxonomy" id="2169414"/>
    <lineage>
        <taxon>Bacteria</taxon>
        <taxon>Pseudomonadati</taxon>
        <taxon>Bacteroidota</taxon>
        <taxon>Chitinophagia</taxon>
        <taxon>Chitinophagales</taxon>
        <taxon>Chitinophagaceae</taxon>
        <taxon>Chitinophaga</taxon>
    </lineage>
</organism>